<protein>
    <submittedName>
        <fullName evidence="2">3-hydroxyacyl-ACP dehydratase</fullName>
    </submittedName>
</protein>
<dbReference type="RefSeq" id="WP_252768505.1">
    <property type="nucleotide sequence ID" value="NZ_JAMXMC010000002.1"/>
</dbReference>
<proteinExistence type="predicted"/>
<organism evidence="2 3">
    <name type="scientific">Ideonella oryzae</name>
    <dbReference type="NCBI Taxonomy" id="2937441"/>
    <lineage>
        <taxon>Bacteria</taxon>
        <taxon>Pseudomonadati</taxon>
        <taxon>Pseudomonadota</taxon>
        <taxon>Betaproteobacteria</taxon>
        <taxon>Burkholderiales</taxon>
        <taxon>Sphaerotilaceae</taxon>
        <taxon>Ideonella</taxon>
    </lineage>
</organism>
<dbReference type="Pfam" id="PF22818">
    <property type="entry name" value="ApeI-like"/>
    <property type="match status" value="1"/>
</dbReference>
<evidence type="ECO:0000259" key="1">
    <source>
        <dbReference type="Pfam" id="PF22818"/>
    </source>
</evidence>
<sequence length="98" mass="10239">MNRIALHIPADHPAFEGHFPSRPIVPGVVLLALTQQALEAQLGQPMTGLASAKFLRPLAPGEAVLLAHTVTDTGVGFSLHLAADDTLVASGRFLRAPA</sequence>
<dbReference type="InterPro" id="IPR054545">
    <property type="entry name" value="ApeI-like"/>
</dbReference>
<evidence type="ECO:0000313" key="2">
    <source>
        <dbReference type="EMBL" id="MCO5976032.1"/>
    </source>
</evidence>
<dbReference type="InterPro" id="IPR029069">
    <property type="entry name" value="HotDog_dom_sf"/>
</dbReference>
<dbReference type="Gene3D" id="3.10.129.10">
    <property type="entry name" value="Hotdog Thioesterase"/>
    <property type="match status" value="1"/>
</dbReference>
<dbReference type="InterPro" id="IPR016962">
    <property type="entry name" value="Dehydrase_ECs4332_prd"/>
</dbReference>
<feature type="domain" description="ApeI dehydratase-like" evidence="1">
    <location>
        <begin position="4"/>
        <end position="92"/>
    </location>
</feature>
<comment type="caution">
    <text evidence="2">The sequence shown here is derived from an EMBL/GenBank/DDBJ whole genome shotgun (WGS) entry which is preliminary data.</text>
</comment>
<dbReference type="SUPFAM" id="SSF54637">
    <property type="entry name" value="Thioesterase/thiol ester dehydrase-isomerase"/>
    <property type="match status" value="1"/>
</dbReference>
<evidence type="ECO:0000313" key="3">
    <source>
        <dbReference type="Proteomes" id="UP001204851"/>
    </source>
</evidence>
<dbReference type="Proteomes" id="UP001204851">
    <property type="component" value="Unassembled WGS sequence"/>
</dbReference>
<reference evidence="2 3" key="1">
    <citation type="submission" date="2022-06" db="EMBL/GenBank/DDBJ databases">
        <title>Ideonella sp. NS12-5 Genome sequencing and assembly.</title>
        <authorList>
            <person name="Jung Y."/>
        </authorList>
    </citation>
    <scope>NUCLEOTIDE SEQUENCE [LARGE SCALE GENOMIC DNA]</scope>
    <source>
        <strain evidence="2 3">NS12-5</strain>
    </source>
</reference>
<accession>A0ABT1BKU5</accession>
<dbReference type="EMBL" id="JAMXMC010000002">
    <property type="protein sequence ID" value="MCO5976032.1"/>
    <property type="molecule type" value="Genomic_DNA"/>
</dbReference>
<dbReference type="PIRSF" id="PIRSF030962">
    <property type="entry name" value="Dehydrase_ECs4332_prd"/>
    <property type="match status" value="1"/>
</dbReference>
<gene>
    <name evidence="2" type="ORF">M0L44_04725</name>
</gene>
<name>A0ABT1BKU5_9BURK</name>
<keyword evidence="3" id="KW-1185">Reference proteome</keyword>